<dbReference type="GO" id="GO:0017000">
    <property type="term" value="P:antibiotic biosynthetic process"/>
    <property type="evidence" value="ECO:0007669"/>
    <property type="project" value="UniProtKB-KW"/>
</dbReference>
<dbReference type="AlphaFoldDB" id="A0A2T0T7K7"/>
<evidence type="ECO:0000256" key="2">
    <source>
        <dbReference type="ARBA" id="ARBA00023002"/>
    </source>
</evidence>
<dbReference type="Gene3D" id="3.60.130.10">
    <property type="entry name" value="Clavaminate synthase-like"/>
    <property type="match status" value="1"/>
</dbReference>
<evidence type="ECO:0000313" key="7">
    <source>
        <dbReference type="Proteomes" id="UP000239494"/>
    </source>
</evidence>
<proteinExistence type="predicted"/>
<dbReference type="EMBL" id="PVTF01000005">
    <property type="protein sequence ID" value="PRY41612.1"/>
    <property type="molecule type" value="Genomic_DNA"/>
</dbReference>
<reference evidence="6 7" key="1">
    <citation type="submission" date="2018-03" db="EMBL/GenBank/DDBJ databases">
        <title>Genomic Encyclopedia of Archaeal and Bacterial Type Strains, Phase II (KMG-II): from individual species to whole genera.</title>
        <authorList>
            <person name="Goeker M."/>
        </authorList>
    </citation>
    <scope>NUCLEOTIDE SEQUENCE [LARGE SCALE GENOMIC DNA]</scope>
    <source>
        <strain evidence="6 7">DSM 44720</strain>
    </source>
</reference>
<evidence type="ECO:0000256" key="1">
    <source>
        <dbReference type="ARBA" id="ARBA00001954"/>
    </source>
</evidence>
<dbReference type="PANTHER" id="PTHR10696">
    <property type="entry name" value="GAMMA-BUTYROBETAINE HYDROXYLASE-RELATED"/>
    <property type="match status" value="1"/>
</dbReference>
<comment type="caution">
    <text evidence="6">The sequence shown here is derived from an EMBL/GenBank/DDBJ whole genome shotgun (WGS) entry which is preliminary data.</text>
</comment>
<name>A0A2T0T7K7_9PSEU</name>
<dbReference type="InterPro" id="IPR003819">
    <property type="entry name" value="TauD/TfdA-like"/>
</dbReference>
<evidence type="ECO:0000256" key="3">
    <source>
        <dbReference type="ARBA" id="ARBA00023004"/>
    </source>
</evidence>
<protein>
    <submittedName>
        <fullName evidence="6">Alpha-ketoglutarate-dependent taurine dioxygenase</fullName>
    </submittedName>
</protein>
<dbReference type="InterPro" id="IPR042098">
    <property type="entry name" value="TauD-like_sf"/>
</dbReference>
<dbReference type="Proteomes" id="UP000239494">
    <property type="component" value="Unassembled WGS sequence"/>
</dbReference>
<dbReference type="RefSeq" id="WP_106188612.1">
    <property type="nucleotide sequence ID" value="NZ_PVTF01000005.1"/>
</dbReference>
<evidence type="ECO:0000259" key="5">
    <source>
        <dbReference type="Pfam" id="PF02668"/>
    </source>
</evidence>
<evidence type="ECO:0000256" key="4">
    <source>
        <dbReference type="ARBA" id="ARBA00023194"/>
    </source>
</evidence>
<organism evidence="6 7">
    <name type="scientific">Umezawaea tangerina</name>
    <dbReference type="NCBI Taxonomy" id="84725"/>
    <lineage>
        <taxon>Bacteria</taxon>
        <taxon>Bacillati</taxon>
        <taxon>Actinomycetota</taxon>
        <taxon>Actinomycetes</taxon>
        <taxon>Pseudonocardiales</taxon>
        <taxon>Pseudonocardiaceae</taxon>
        <taxon>Umezawaea</taxon>
    </lineage>
</organism>
<dbReference type="OrthoDB" id="9769888at2"/>
<gene>
    <name evidence="6" type="ORF">CLV43_105370</name>
</gene>
<evidence type="ECO:0000313" key="6">
    <source>
        <dbReference type="EMBL" id="PRY41612.1"/>
    </source>
</evidence>
<dbReference type="SUPFAM" id="SSF51197">
    <property type="entry name" value="Clavaminate synthase-like"/>
    <property type="match status" value="1"/>
</dbReference>
<keyword evidence="7" id="KW-1185">Reference proteome</keyword>
<dbReference type="PANTHER" id="PTHR10696:SF56">
    <property type="entry name" value="TAUD_TFDA-LIKE DOMAIN-CONTAINING PROTEIN"/>
    <property type="match status" value="1"/>
</dbReference>
<keyword evidence="6" id="KW-0223">Dioxygenase</keyword>
<keyword evidence="3" id="KW-0408">Iron</keyword>
<keyword evidence="4" id="KW-0045">Antibiotic biosynthesis</keyword>
<accession>A0A2T0T7K7</accession>
<sequence length="330" mass="36659">MAERTTAGPETTEGLLVDGRTMPLVVEPVGPAPDLVAWASDARDVLQDRVSTYGAVLLRGFGSVTAEAFETVVRTVCGEPLDYVERSSPRHAVHGNVFTSTDHPSHERIYLHNEQSYNLVWPLRICFCCLTAASEGGMTPIADCRRVHDRIPAAIRDDFAERGYLYVRNFGSGLGLSWQEAFQTEDPAEVDRYCAANGIETEWRSEQELRTRQHRVAVSRHPRTGEWVWFNHITFFHVSTLGADMASALTDALGADNLPNNTYYGDGSEIEPHVLDELRAAYDAEMVEFPWRQGDVLLLDNMLAAHGRAPFKGARKVVVGMADPFSAPPR</sequence>
<comment type="cofactor">
    <cofactor evidence="1">
        <name>Fe(2+)</name>
        <dbReference type="ChEBI" id="CHEBI:29033"/>
    </cofactor>
</comment>
<keyword evidence="2" id="KW-0560">Oxidoreductase</keyword>
<dbReference type="Pfam" id="PF02668">
    <property type="entry name" value="TauD"/>
    <property type="match status" value="1"/>
</dbReference>
<dbReference type="InterPro" id="IPR050411">
    <property type="entry name" value="AlphaKG_dependent_hydroxylases"/>
</dbReference>
<dbReference type="GO" id="GO:0051213">
    <property type="term" value="F:dioxygenase activity"/>
    <property type="evidence" value="ECO:0007669"/>
    <property type="project" value="UniProtKB-KW"/>
</dbReference>
<feature type="domain" description="TauD/TfdA-like" evidence="5">
    <location>
        <begin position="33"/>
        <end position="319"/>
    </location>
</feature>